<organism evidence="2 3">
    <name type="scientific">Apiospora aurea</name>
    <dbReference type="NCBI Taxonomy" id="335848"/>
    <lineage>
        <taxon>Eukaryota</taxon>
        <taxon>Fungi</taxon>
        <taxon>Dikarya</taxon>
        <taxon>Ascomycota</taxon>
        <taxon>Pezizomycotina</taxon>
        <taxon>Sordariomycetes</taxon>
        <taxon>Xylariomycetidae</taxon>
        <taxon>Amphisphaeriales</taxon>
        <taxon>Apiosporaceae</taxon>
        <taxon>Apiospora</taxon>
    </lineage>
</organism>
<dbReference type="Proteomes" id="UP001391051">
    <property type="component" value="Unassembled WGS sequence"/>
</dbReference>
<proteinExistence type="predicted"/>
<evidence type="ECO:0000313" key="3">
    <source>
        <dbReference type="Proteomes" id="UP001391051"/>
    </source>
</evidence>
<accession>A0ABR1QYY0</accession>
<feature type="coiled-coil region" evidence="1">
    <location>
        <begin position="1"/>
        <end position="28"/>
    </location>
</feature>
<comment type="caution">
    <text evidence="2">The sequence shown here is derived from an EMBL/GenBank/DDBJ whole genome shotgun (WGS) entry which is preliminary data.</text>
</comment>
<dbReference type="Pfam" id="PF12296">
    <property type="entry name" value="HsbA"/>
    <property type="match status" value="1"/>
</dbReference>
<keyword evidence="1" id="KW-0175">Coiled coil</keyword>
<keyword evidence="3" id="KW-1185">Reference proteome</keyword>
<reference evidence="2 3" key="1">
    <citation type="submission" date="2023-01" db="EMBL/GenBank/DDBJ databases">
        <title>Analysis of 21 Apiospora genomes using comparative genomics revels a genus with tremendous synthesis potential of carbohydrate active enzymes and secondary metabolites.</title>
        <authorList>
            <person name="Sorensen T."/>
        </authorList>
    </citation>
    <scope>NUCLEOTIDE SEQUENCE [LARGE SCALE GENOMIC DNA]</scope>
    <source>
        <strain evidence="2 3">CBS 24483</strain>
    </source>
</reference>
<evidence type="ECO:0000256" key="1">
    <source>
        <dbReference type="SAM" id="Coils"/>
    </source>
</evidence>
<gene>
    <name evidence="2" type="ORF">PG986_001915</name>
</gene>
<dbReference type="RefSeq" id="XP_066707030.1">
    <property type="nucleotide sequence ID" value="XM_066838137.1"/>
</dbReference>
<sequence length="168" mass="18051">MEKVQVNIDALERKLTKANKIAAKGEKMKVGDAIKLGRKSQSMAATINKGMKEYDDTDPTPQESQAMLTQMTRIVELTEEQVNHLIGASGYLKDKLHVGGLVKRNLIKTSEASEALSHLMVSKAPPELKAEGQALAKRRNVAFDKALAVYGNATGGDDLGNDGADDSG</sequence>
<dbReference type="Gene3D" id="1.20.1280.140">
    <property type="match status" value="1"/>
</dbReference>
<dbReference type="GeneID" id="92071199"/>
<evidence type="ECO:0000313" key="2">
    <source>
        <dbReference type="EMBL" id="KAK7967638.1"/>
    </source>
</evidence>
<dbReference type="InterPro" id="IPR021054">
    <property type="entry name" value="Cell_wall_mannoprotein_1"/>
</dbReference>
<dbReference type="EMBL" id="JAQQWE010000001">
    <property type="protein sequence ID" value="KAK7967638.1"/>
    <property type="molecule type" value="Genomic_DNA"/>
</dbReference>
<protein>
    <submittedName>
        <fullName evidence="2">Uncharacterized protein</fullName>
    </submittedName>
</protein>
<name>A0ABR1QYY0_9PEZI</name>